<keyword evidence="2" id="KW-0238">DNA-binding</keyword>
<dbReference type="KEGG" id="stae:HNV11_12335"/>
<accession>A0A6M5Y6U0</accession>
<dbReference type="Gene3D" id="1.10.10.60">
    <property type="entry name" value="Homeodomain-like"/>
    <property type="match status" value="1"/>
</dbReference>
<keyword evidence="3" id="KW-0804">Transcription</keyword>
<organism evidence="5 6">
    <name type="scientific">Spirosoma taeanense</name>
    <dbReference type="NCBI Taxonomy" id="2735870"/>
    <lineage>
        <taxon>Bacteria</taxon>
        <taxon>Pseudomonadati</taxon>
        <taxon>Bacteroidota</taxon>
        <taxon>Cytophagia</taxon>
        <taxon>Cytophagales</taxon>
        <taxon>Cytophagaceae</taxon>
        <taxon>Spirosoma</taxon>
    </lineage>
</organism>
<evidence type="ECO:0000256" key="2">
    <source>
        <dbReference type="ARBA" id="ARBA00023125"/>
    </source>
</evidence>
<protein>
    <submittedName>
        <fullName evidence="5">Helix-turn-helix transcriptional regulator</fullName>
    </submittedName>
</protein>
<evidence type="ECO:0000256" key="3">
    <source>
        <dbReference type="ARBA" id="ARBA00023163"/>
    </source>
</evidence>
<evidence type="ECO:0000313" key="5">
    <source>
        <dbReference type="EMBL" id="QJW90107.1"/>
    </source>
</evidence>
<evidence type="ECO:0000313" key="6">
    <source>
        <dbReference type="Proteomes" id="UP000502756"/>
    </source>
</evidence>
<dbReference type="GO" id="GO:0043565">
    <property type="term" value="F:sequence-specific DNA binding"/>
    <property type="evidence" value="ECO:0007669"/>
    <property type="project" value="InterPro"/>
</dbReference>
<dbReference type="PROSITE" id="PS00041">
    <property type="entry name" value="HTH_ARAC_FAMILY_1"/>
    <property type="match status" value="1"/>
</dbReference>
<dbReference type="PROSITE" id="PS01124">
    <property type="entry name" value="HTH_ARAC_FAMILY_2"/>
    <property type="match status" value="1"/>
</dbReference>
<dbReference type="EMBL" id="CP053435">
    <property type="protein sequence ID" value="QJW90107.1"/>
    <property type="molecule type" value="Genomic_DNA"/>
</dbReference>
<dbReference type="GO" id="GO:0003700">
    <property type="term" value="F:DNA-binding transcription factor activity"/>
    <property type="evidence" value="ECO:0007669"/>
    <property type="project" value="InterPro"/>
</dbReference>
<dbReference type="AlphaFoldDB" id="A0A6M5Y6U0"/>
<dbReference type="InterPro" id="IPR018062">
    <property type="entry name" value="HTH_AraC-typ_CS"/>
</dbReference>
<dbReference type="InterPro" id="IPR018060">
    <property type="entry name" value="HTH_AraC"/>
</dbReference>
<dbReference type="Pfam" id="PF20240">
    <property type="entry name" value="DUF6597"/>
    <property type="match status" value="1"/>
</dbReference>
<sequence>MFYQKYSPAHHLKPFIECYYAWESIRSITPDTPLVIESPPNGFGSMVFNTGQPYAVQTLSGLWHSVPPSFVMGQSTQQYWLRLTGPVRVIGIVFRPAGLSALFGLDMVELTNERVDLTAILGPTASILIQQIADCSNPTQKVAILEQFLSFQLLRQNTSADRIDHATNLIVEQKGIIQLDMLIEDAFLCRRQFERKFLHRVGVSPKYYARIRRVGYLCAQLAGQRWQISDWQDLICRFGYYDQSHFIREFKAFTGKQPSLYVKDNVELGNFLES</sequence>
<dbReference type="Pfam" id="PF12833">
    <property type="entry name" value="HTH_18"/>
    <property type="match status" value="1"/>
</dbReference>
<evidence type="ECO:0000259" key="4">
    <source>
        <dbReference type="PROSITE" id="PS01124"/>
    </source>
</evidence>
<gene>
    <name evidence="5" type="ORF">HNV11_12335</name>
</gene>
<evidence type="ECO:0000256" key="1">
    <source>
        <dbReference type="ARBA" id="ARBA00023015"/>
    </source>
</evidence>
<dbReference type="RefSeq" id="WP_171739951.1">
    <property type="nucleotide sequence ID" value="NZ_CP053435.1"/>
</dbReference>
<dbReference type="PANTHER" id="PTHR46796:SF13">
    <property type="entry name" value="HTH-TYPE TRANSCRIPTIONAL ACTIVATOR RHAS"/>
    <property type="match status" value="1"/>
</dbReference>
<proteinExistence type="predicted"/>
<dbReference type="SMART" id="SM00342">
    <property type="entry name" value="HTH_ARAC"/>
    <property type="match status" value="1"/>
</dbReference>
<dbReference type="Proteomes" id="UP000502756">
    <property type="component" value="Chromosome"/>
</dbReference>
<reference evidence="5 6" key="1">
    <citation type="submission" date="2020-05" db="EMBL/GenBank/DDBJ databases">
        <title>Genome sequencing of Spirosoma sp. TS118.</title>
        <authorList>
            <person name="Lee J.-H."/>
            <person name="Jeong S."/>
            <person name="Zhao L."/>
            <person name="Jung J.-H."/>
            <person name="Kim M.-K."/>
            <person name="Lim S."/>
        </authorList>
    </citation>
    <scope>NUCLEOTIDE SEQUENCE [LARGE SCALE GENOMIC DNA]</scope>
    <source>
        <strain evidence="5 6">TS118</strain>
    </source>
</reference>
<keyword evidence="1" id="KW-0805">Transcription regulation</keyword>
<dbReference type="InterPro" id="IPR046532">
    <property type="entry name" value="DUF6597"/>
</dbReference>
<name>A0A6M5Y6U0_9BACT</name>
<dbReference type="InterPro" id="IPR050204">
    <property type="entry name" value="AraC_XylS_family_regulators"/>
</dbReference>
<feature type="domain" description="HTH araC/xylS-type" evidence="4">
    <location>
        <begin position="161"/>
        <end position="264"/>
    </location>
</feature>
<keyword evidence="6" id="KW-1185">Reference proteome</keyword>
<dbReference type="PANTHER" id="PTHR46796">
    <property type="entry name" value="HTH-TYPE TRANSCRIPTIONAL ACTIVATOR RHAS-RELATED"/>
    <property type="match status" value="1"/>
</dbReference>